<reference evidence="1" key="1">
    <citation type="submission" date="2014-11" db="EMBL/GenBank/DDBJ databases">
        <authorList>
            <person name="Amaro Gonzalez C."/>
        </authorList>
    </citation>
    <scope>NUCLEOTIDE SEQUENCE</scope>
</reference>
<dbReference type="EMBL" id="GBXM01061932">
    <property type="protein sequence ID" value="JAH46645.1"/>
    <property type="molecule type" value="Transcribed_RNA"/>
</dbReference>
<sequence length="61" mass="7104">MSNNFILLNSDKNDVLIIGPDHLHTIYKSNHRLVPFLMSTLLQRPRCHIDPGLYITLYIDI</sequence>
<proteinExistence type="predicted"/>
<protein>
    <submittedName>
        <fullName evidence="1">Uncharacterized protein</fullName>
    </submittedName>
</protein>
<reference evidence="1" key="2">
    <citation type="journal article" date="2015" name="Fish Shellfish Immunol.">
        <title>Early steps in the European eel (Anguilla anguilla)-Vibrio vulnificus interaction in the gills: Role of the RtxA13 toxin.</title>
        <authorList>
            <person name="Callol A."/>
            <person name="Pajuelo D."/>
            <person name="Ebbesson L."/>
            <person name="Teles M."/>
            <person name="MacKenzie S."/>
            <person name="Amaro C."/>
        </authorList>
    </citation>
    <scope>NUCLEOTIDE SEQUENCE</scope>
</reference>
<accession>A0A0E9T122</accession>
<dbReference type="AlphaFoldDB" id="A0A0E9T122"/>
<evidence type="ECO:0000313" key="1">
    <source>
        <dbReference type="EMBL" id="JAH46645.1"/>
    </source>
</evidence>
<organism evidence="1">
    <name type="scientific">Anguilla anguilla</name>
    <name type="common">European freshwater eel</name>
    <name type="synonym">Muraena anguilla</name>
    <dbReference type="NCBI Taxonomy" id="7936"/>
    <lineage>
        <taxon>Eukaryota</taxon>
        <taxon>Metazoa</taxon>
        <taxon>Chordata</taxon>
        <taxon>Craniata</taxon>
        <taxon>Vertebrata</taxon>
        <taxon>Euteleostomi</taxon>
        <taxon>Actinopterygii</taxon>
        <taxon>Neopterygii</taxon>
        <taxon>Teleostei</taxon>
        <taxon>Anguilliformes</taxon>
        <taxon>Anguillidae</taxon>
        <taxon>Anguilla</taxon>
    </lineage>
</organism>
<name>A0A0E9T122_ANGAN</name>